<dbReference type="Pfam" id="PF23847">
    <property type="entry name" value="DUF7211"/>
    <property type="match status" value="1"/>
</dbReference>
<sequence>MSDELVHYGVKGMKWGVRKSRPNGVSRSINRDAAKDAKEFARAKMFYGEGAGTRRKLIKAKVEGKSKNPAYKKAFDAHLANQDMSKHADKAKGERKRKNVANSTRKGIRGTSHILRGNSQYASAATAIVVGGALWAHKAGIDKTIADAGKKAYKKATDPDGHKAAQEMLKNMGIG</sequence>
<organism evidence="2 3">
    <name type="scientific">Streptomyces phage OlympicHelado</name>
    <dbReference type="NCBI Taxonomy" id="1897524"/>
    <lineage>
        <taxon>Viruses</taxon>
        <taxon>Duplodnaviria</taxon>
        <taxon>Heunggongvirae</taxon>
        <taxon>Uroviricota</taxon>
        <taxon>Caudoviricetes</taxon>
        <taxon>Rimavirus</taxon>
        <taxon>Rimavirus rima</taxon>
    </lineage>
</organism>
<dbReference type="EMBL" id="KX670789">
    <property type="protein sequence ID" value="AOZ64876.1"/>
    <property type="molecule type" value="Genomic_DNA"/>
</dbReference>
<evidence type="ECO:0000313" key="2">
    <source>
        <dbReference type="EMBL" id="AOZ64876.1"/>
    </source>
</evidence>
<accession>A0A1I9SDE9</accession>
<name>A0A1I9SDE9_9CAUD</name>
<evidence type="ECO:0000256" key="1">
    <source>
        <dbReference type="SAM" id="MobiDB-lite"/>
    </source>
</evidence>
<gene>
    <name evidence="2" type="ORF">SEA_OLYMPICHELADO_11</name>
</gene>
<dbReference type="Proteomes" id="UP000224592">
    <property type="component" value="Segment"/>
</dbReference>
<reference evidence="2 3" key="1">
    <citation type="submission" date="2016-08" db="EMBL/GenBank/DDBJ databases">
        <authorList>
            <person name="Delwel I.O."/>
            <person name="Rosado J.E."/>
            <person name="Bhuiyan S."/>
            <person name="Layton S.R."/>
            <person name="Benjamin R.C."/>
            <person name="Hughes L.E."/>
            <person name="Garlena R.A."/>
            <person name="Russell D.A."/>
            <person name="Pope W.H."/>
            <person name="Jacobs-Sera D."/>
            <person name="Hendrix R.W."/>
            <person name="Hatfull G.F."/>
        </authorList>
    </citation>
    <scope>NUCLEOTIDE SEQUENCE [LARGE SCALE GENOMIC DNA]</scope>
</reference>
<dbReference type="InterPro" id="IPR055635">
    <property type="entry name" value="DUF7211"/>
</dbReference>
<feature type="region of interest" description="Disordered" evidence="1">
    <location>
        <begin position="79"/>
        <end position="105"/>
    </location>
</feature>
<evidence type="ECO:0000313" key="3">
    <source>
        <dbReference type="Proteomes" id="UP000224592"/>
    </source>
</evidence>
<proteinExistence type="predicted"/>
<protein>
    <submittedName>
        <fullName evidence="2">Uncharacterized protein</fullName>
    </submittedName>
</protein>